<dbReference type="PANTHER" id="PTHR30007">
    <property type="entry name" value="PHP DOMAIN PROTEIN"/>
    <property type="match status" value="1"/>
</dbReference>
<dbReference type="EMBL" id="CAJNAU010000280">
    <property type="protein sequence ID" value="CAE6871449.1"/>
    <property type="molecule type" value="Genomic_DNA"/>
</dbReference>
<protein>
    <recommendedName>
        <fullName evidence="1">Transposase DDE domain-containing protein</fullName>
    </recommendedName>
</protein>
<sequence>MIDIEHLFHGRNKLCVRLRRDDPAYLAPGLQFVFRLTGGQAGDSPEALPLLGDLKPDSVAADKAYDTDALIEHLHTLNVQAVIPSRANRRVQRPLDKHLYRSRNLVERFFARIKQFRRVATRYDKLSERFASFVALAAAFIWLV</sequence>
<evidence type="ECO:0000259" key="1">
    <source>
        <dbReference type="Pfam" id="PF13586"/>
    </source>
</evidence>
<proteinExistence type="predicted"/>
<name>A0ABM8T8S9_9BURK</name>
<reference evidence="2 3" key="1">
    <citation type="submission" date="2021-02" db="EMBL/GenBank/DDBJ databases">
        <authorList>
            <person name="Vanwijnsberghe S."/>
        </authorList>
    </citation>
    <scope>NUCLEOTIDE SEQUENCE [LARGE SCALE GENOMIC DNA]</scope>
    <source>
        <strain evidence="2 3">R-69658</strain>
    </source>
</reference>
<evidence type="ECO:0000313" key="2">
    <source>
        <dbReference type="EMBL" id="CAE6871449.1"/>
    </source>
</evidence>
<dbReference type="NCBIfam" id="NF033580">
    <property type="entry name" value="transpos_IS5_3"/>
    <property type="match status" value="1"/>
</dbReference>
<keyword evidence="3" id="KW-1185">Reference proteome</keyword>
<comment type="caution">
    <text evidence="2">The sequence shown here is derived from an EMBL/GenBank/DDBJ whole genome shotgun (WGS) entry which is preliminary data.</text>
</comment>
<dbReference type="InterPro" id="IPR025668">
    <property type="entry name" value="Tnp_DDE_dom"/>
</dbReference>
<gene>
    <name evidence="2" type="ORF">R69658_08175</name>
</gene>
<dbReference type="PANTHER" id="PTHR30007:SF1">
    <property type="entry name" value="BLR1914 PROTEIN"/>
    <property type="match status" value="1"/>
</dbReference>
<dbReference type="Proteomes" id="UP000674425">
    <property type="component" value="Unassembled WGS sequence"/>
</dbReference>
<feature type="domain" description="Transposase DDE" evidence="1">
    <location>
        <begin position="59"/>
        <end position="143"/>
    </location>
</feature>
<dbReference type="Pfam" id="PF13586">
    <property type="entry name" value="DDE_Tnp_1_2"/>
    <property type="match status" value="1"/>
</dbReference>
<evidence type="ECO:0000313" key="3">
    <source>
        <dbReference type="Proteomes" id="UP000674425"/>
    </source>
</evidence>
<organism evidence="2 3">
    <name type="scientific">Paraburkholderia aspalathi</name>
    <dbReference type="NCBI Taxonomy" id="1324617"/>
    <lineage>
        <taxon>Bacteria</taxon>
        <taxon>Pseudomonadati</taxon>
        <taxon>Pseudomonadota</taxon>
        <taxon>Betaproteobacteria</taxon>
        <taxon>Burkholderiales</taxon>
        <taxon>Burkholderiaceae</taxon>
        <taxon>Paraburkholderia</taxon>
    </lineage>
</organism>
<accession>A0ABM8T8S9</accession>